<gene>
    <name evidence="2" type="ORF">B5D82_15025</name>
</gene>
<organism evidence="2 3">
    <name type="scientific">Cognaticolwellia beringensis</name>
    <dbReference type="NCBI Taxonomy" id="1967665"/>
    <lineage>
        <taxon>Bacteria</taxon>
        <taxon>Pseudomonadati</taxon>
        <taxon>Pseudomonadota</taxon>
        <taxon>Gammaproteobacteria</taxon>
        <taxon>Alteromonadales</taxon>
        <taxon>Colwelliaceae</taxon>
        <taxon>Cognaticolwellia</taxon>
    </lineage>
</organism>
<reference evidence="2 3" key="1">
    <citation type="submission" date="2017-08" db="EMBL/GenBank/DDBJ databases">
        <title>Complete genome of Colwellia sp. NB097-1, a psychrophile bacterium ioslated from Bering Sea.</title>
        <authorList>
            <person name="Chen X."/>
        </authorList>
    </citation>
    <scope>NUCLEOTIDE SEQUENCE [LARGE SCALE GENOMIC DNA]</scope>
    <source>
        <strain evidence="2 3">NB097-1</strain>
    </source>
</reference>
<dbReference type="OrthoDB" id="547680at2"/>
<dbReference type="AlphaFoldDB" id="A0A222GAP0"/>
<keyword evidence="1" id="KW-0732">Signal</keyword>
<feature type="chain" id="PRO_5012849816" evidence="1">
    <location>
        <begin position="26"/>
        <end position="277"/>
    </location>
</feature>
<name>A0A222GAP0_9GAMM</name>
<feature type="signal peptide" evidence="1">
    <location>
        <begin position="1"/>
        <end position="25"/>
    </location>
</feature>
<proteinExistence type="predicted"/>
<evidence type="ECO:0000313" key="3">
    <source>
        <dbReference type="Proteomes" id="UP000202259"/>
    </source>
</evidence>
<dbReference type="Gene3D" id="3.40.190.10">
    <property type="entry name" value="Periplasmic binding protein-like II"/>
    <property type="match status" value="2"/>
</dbReference>
<evidence type="ECO:0000313" key="2">
    <source>
        <dbReference type="EMBL" id="ASP48966.1"/>
    </source>
</evidence>
<sequence>MKNLFCLTRHYLICLTLLAPLTAQAHQVSFWNGNKTPSRQLYEQQVLQAALSAAGVKTSIDIDERNLSISEEASVFSKQLFDVFATVQGNPKLNAENKILIAKPIMQGLLGQRLLIIRKTDSARFDAIKQTDEMKKMRSGIPTGWADVTLFKANQYNTVEIGNFETIFQHLVNNDFDYLALGANEIEQVYQQADLEKLDLTIAPTLMLRYNFPVVFYVNPNNPELAKHLNTGLELIIKNGTLKAMFDQHFGHLYSRLHLADRISFELKNPLIKSKIN</sequence>
<dbReference type="Proteomes" id="UP000202259">
    <property type="component" value="Chromosome"/>
</dbReference>
<evidence type="ECO:0000256" key="1">
    <source>
        <dbReference type="SAM" id="SignalP"/>
    </source>
</evidence>
<keyword evidence="3" id="KW-1185">Reference proteome</keyword>
<protein>
    <submittedName>
        <fullName evidence="2">Uncharacterized protein</fullName>
    </submittedName>
</protein>
<dbReference type="EMBL" id="CP020465">
    <property type="protein sequence ID" value="ASP48966.1"/>
    <property type="molecule type" value="Genomic_DNA"/>
</dbReference>
<dbReference type="SUPFAM" id="SSF53850">
    <property type="entry name" value="Periplasmic binding protein-like II"/>
    <property type="match status" value="1"/>
</dbReference>
<dbReference type="RefSeq" id="WP_081152658.1">
    <property type="nucleotide sequence ID" value="NZ_CP020465.1"/>
</dbReference>
<dbReference type="KEGG" id="cber:B5D82_15025"/>
<accession>A0A222GAP0</accession>